<dbReference type="Proteomes" id="UP000018948">
    <property type="component" value="Unassembled WGS sequence"/>
</dbReference>
<sequence length="82" mass="9294">MVSASVRHGFKLWSRQRTVNPSPWPMQALGMARHAPSSLPAKVRFMPQSWSGSEAHCTDYKWALARAHDCMTTEPGWRRRGG</sequence>
<accession>W2ZFJ0</accession>
<protein>
    <submittedName>
        <fullName evidence="1">Uncharacterized protein</fullName>
    </submittedName>
</protein>
<proteinExistence type="predicted"/>
<reference evidence="1 2" key="1">
    <citation type="submission" date="2013-11" db="EMBL/GenBank/DDBJ databases">
        <title>The Genome Sequence of Phytophthora parasitica P10297.</title>
        <authorList>
            <consortium name="The Broad Institute Genomics Platform"/>
            <person name="Russ C."/>
            <person name="Tyler B."/>
            <person name="Panabieres F."/>
            <person name="Shan W."/>
            <person name="Tripathy S."/>
            <person name="Grunwald N."/>
            <person name="Machado M."/>
            <person name="Johnson C.S."/>
            <person name="Walker B."/>
            <person name="Young S.K."/>
            <person name="Zeng Q."/>
            <person name="Gargeya S."/>
            <person name="Fitzgerald M."/>
            <person name="Haas B."/>
            <person name="Abouelleil A."/>
            <person name="Allen A.W."/>
            <person name="Alvarado L."/>
            <person name="Arachchi H.M."/>
            <person name="Berlin A.M."/>
            <person name="Chapman S.B."/>
            <person name="Gainer-Dewar J."/>
            <person name="Goldberg J."/>
            <person name="Griggs A."/>
            <person name="Gujja S."/>
            <person name="Hansen M."/>
            <person name="Howarth C."/>
            <person name="Imamovic A."/>
            <person name="Ireland A."/>
            <person name="Larimer J."/>
            <person name="McCowan C."/>
            <person name="Murphy C."/>
            <person name="Pearson M."/>
            <person name="Poon T.W."/>
            <person name="Priest M."/>
            <person name="Roberts A."/>
            <person name="Saif S."/>
            <person name="Shea T."/>
            <person name="Sisk P."/>
            <person name="Sykes S."/>
            <person name="Wortman J."/>
            <person name="Nusbaum C."/>
            <person name="Birren B."/>
        </authorList>
    </citation>
    <scope>NUCLEOTIDE SEQUENCE [LARGE SCALE GENOMIC DNA]</scope>
    <source>
        <strain evidence="1 2">P10297</strain>
    </source>
</reference>
<dbReference type="EMBL" id="ANIY01001595">
    <property type="protein sequence ID" value="ETP46122.1"/>
    <property type="molecule type" value="Genomic_DNA"/>
</dbReference>
<name>W2ZFJ0_PHYNI</name>
<evidence type="ECO:0000313" key="2">
    <source>
        <dbReference type="Proteomes" id="UP000018948"/>
    </source>
</evidence>
<comment type="caution">
    <text evidence="1">The sequence shown here is derived from an EMBL/GenBank/DDBJ whole genome shotgun (WGS) entry which is preliminary data.</text>
</comment>
<dbReference type="AlphaFoldDB" id="W2ZFJ0"/>
<organism evidence="1 2">
    <name type="scientific">Phytophthora nicotianae P10297</name>
    <dbReference type="NCBI Taxonomy" id="1317064"/>
    <lineage>
        <taxon>Eukaryota</taxon>
        <taxon>Sar</taxon>
        <taxon>Stramenopiles</taxon>
        <taxon>Oomycota</taxon>
        <taxon>Peronosporomycetes</taxon>
        <taxon>Peronosporales</taxon>
        <taxon>Peronosporaceae</taxon>
        <taxon>Phytophthora</taxon>
    </lineage>
</organism>
<evidence type="ECO:0000313" key="1">
    <source>
        <dbReference type="EMBL" id="ETP46122.1"/>
    </source>
</evidence>
<gene>
    <name evidence="1" type="ORF">F442_07586</name>
</gene>